<dbReference type="GO" id="GO:0005737">
    <property type="term" value="C:cytoplasm"/>
    <property type="evidence" value="ECO:0007669"/>
    <property type="project" value="TreeGrafter"/>
</dbReference>
<comment type="similarity">
    <text evidence="1">Belongs to the E3 ubiquitin-protein ligase UBR1-like family.</text>
</comment>
<keyword evidence="5" id="KW-1185">Reference proteome</keyword>
<dbReference type="GO" id="GO:0000151">
    <property type="term" value="C:ubiquitin ligase complex"/>
    <property type="evidence" value="ECO:0007669"/>
    <property type="project" value="TreeGrafter"/>
</dbReference>
<dbReference type="InterPro" id="IPR039164">
    <property type="entry name" value="UBR1-like"/>
</dbReference>
<accession>A0A3R6ZQA8</accession>
<keyword evidence="1" id="KW-0862">Zinc</keyword>
<dbReference type="GO" id="GO:0061630">
    <property type="term" value="F:ubiquitin protein ligase activity"/>
    <property type="evidence" value="ECO:0007669"/>
    <property type="project" value="UniProtKB-UniRule"/>
</dbReference>
<dbReference type="UniPathway" id="UPA00143"/>
<organism evidence="4 5">
    <name type="scientific">Aphanomyces invadans</name>
    <dbReference type="NCBI Taxonomy" id="157072"/>
    <lineage>
        <taxon>Eukaryota</taxon>
        <taxon>Sar</taxon>
        <taxon>Stramenopiles</taxon>
        <taxon>Oomycota</taxon>
        <taxon>Saprolegniomycetes</taxon>
        <taxon>Saprolegniales</taxon>
        <taxon>Verrucalvaceae</taxon>
        <taxon>Aphanomyces</taxon>
    </lineage>
</organism>
<comment type="pathway">
    <text evidence="1">Protein modification; protein ubiquitination.</text>
</comment>
<dbReference type="PANTHER" id="PTHR21497:SF24">
    <property type="entry name" value="E3 UBIQUITIN-PROTEIN LIGASE UBR1"/>
    <property type="match status" value="1"/>
</dbReference>
<keyword evidence="1" id="KW-0833">Ubl conjugation pathway</keyword>
<keyword evidence="1" id="KW-0808">Transferase</keyword>
<dbReference type="PANTHER" id="PTHR21497">
    <property type="entry name" value="UBIQUITIN LIGASE E3 ALPHA-RELATED"/>
    <property type="match status" value="1"/>
</dbReference>
<sequence length="1049" mass="117232">MGVALPPLTGLNDNTTSPHEAFLSLREAVRRDCHSDVALRKHITCHLVTLNDTGVHNLLQVLDCYLVDDMQMTMPEFLASRGALYGPVNRNKCEEVWNGDHIAYRCRTSDTLAFWLTFGVLLPLDCCDAVGVLYLKLLMDKSFKKAFSLRFLDAYAYYIQLYLGDTSSDSGRKHLSRHIDRLFCQLFHSSEQLRAIDAVPYRFVLGALHGLSMSSNARMTLSESLTYFCLREMANLLASAAAPTLRTNHVLIKTRVYARFCSELRCLLVHPDFAAQTIVNSWSENKNESIYQALLDILTTMQCMDTQVKQTGRHVDFESDAWQAAFVLDYEVLLVWQYLVQGLHHALETATMNKPLVLQMWLSPVADQLRRWWLAHGDCVASGLVNVQHQLDFYATRHCQLDRAVVATSMHLPLHHLFGSLLDEAHRYEPKDLLWTLVQREDRDFWFRLVVHLFQVHLFVRGIKCYEWVLNGQTMLHQVIHYHSRHWRYHGLHNDLFLLQLAAAALPPCAFTTLFLSQWLEHCTRAKDMRMTAEGLKVLLQVVLDPTKIAAVTPWDLLVPGTFEEDEDIIGRVLAQVGDLAIGSDMAETLPHMVLRGLEGGAGTGKSCTYVLKASAWALVCPLFESYSAMDVQKCDENAMLHDKTVVLQPVLQYLDAAFRSPGAVPWTAKDRQAQILAKMKAQQQAFLIKQLEDDPDNLPLFDSKADDDAAEPDDSIPTSSPDIHADGEVCALCHGPHTSTDALEYMGCLTPSNMGTLTKPPYTLVHDGMSVDEFLRFHLDATSQVTLRHLVGLVRPVAVEPADAVAIVLHRMASANSLATKAAALTAALDEILQSSFGQDVVDGCMADTPLSSTLCQLGIVMYVLNQRRQSHVRRHDSVEAWLAYVGVPAVAASIAAAPTGDALANAATVSIHESTELRVSSPLGAQRIVWRDATTFSLVALPKLYVDIYLQYCQNTVRCTKCQQVPVHPALCLLCGVLLLLGNGRCCIWGSVYLDRNGEEDAHFRRGKTLYLNQDRIAALTRLVVLHGFTENTAILNSTSRRDGARY</sequence>
<comment type="caution">
    <text evidence="4">The sequence shown here is derived from an EMBL/GenBank/DDBJ whole genome shotgun (WGS) entry which is preliminary data.</text>
</comment>
<dbReference type="InterPro" id="IPR044046">
    <property type="entry name" value="E3_ligase_UBR-like_C"/>
</dbReference>
<evidence type="ECO:0000256" key="2">
    <source>
        <dbReference type="SAM" id="MobiDB-lite"/>
    </source>
</evidence>
<gene>
    <name evidence="4" type="ORF">DYB32_004967</name>
</gene>
<keyword evidence="1" id="KW-0863">Zinc-finger</keyword>
<dbReference type="Proteomes" id="UP000285060">
    <property type="component" value="Unassembled WGS sequence"/>
</dbReference>
<dbReference type="GO" id="GO:0016567">
    <property type="term" value="P:protein ubiquitination"/>
    <property type="evidence" value="ECO:0007669"/>
    <property type="project" value="UniProtKB-UniRule"/>
</dbReference>
<dbReference type="EMBL" id="QUSY01000408">
    <property type="protein sequence ID" value="RHY29672.1"/>
    <property type="molecule type" value="Genomic_DNA"/>
</dbReference>
<reference evidence="4 5" key="1">
    <citation type="submission" date="2018-08" db="EMBL/GenBank/DDBJ databases">
        <title>Aphanomyces genome sequencing and annotation.</title>
        <authorList>
            <person name="Minardi D."/>
            <person name="Oidtmann B."/>
            <person name="Van Der Giezen M."/>
            <person name="Studholme D.J."/>
        </authorList>
    </citation>
    <scope>NUCLEOTIDE SEQUENCE [LARGE SCALE GENOMIC DNA]</scope>
    <source>
        <strain evidence="4 5">NJM0002</strain>
    </source>
</reference>
<evidence type="ECO:0000313" key="5">
    <source>
        <dbReference type="Proteomes" id="UP000285060"/>
    </source>
</evidence>
<evidence type="ECO:0000256" key="1">
    <source>
        <dbReference type="RuleBase" id="RU366018"/>
    </source>
</evidence>
<dbReference type="Pfam" id="PF18995">
    <property type="entry name" value="PRT6_C"/>
    <property type="match status" value="1"/>
</dbReference>
<comment type="function">
    <text evidence="1">Ubiquitin ligase protein which is a component of the N-end rule pathway. Recognizes and binds to proteins bearing specific N-terminal residues that are destabilizing according to the N-end rule, leading to their ubiquitination and subsequent degradation.</text>
</comment>
<dbReference type="GO" id="GO:0071596">
    <property type="term" value="P:ubiquitin-dependent protein catabolic process via the N-end rule pathway"/>
    <property type="evidence" value="ECO:0007669"/>
    <property type="project" value="UniProtKB-UniRule"/>
</dbReference>
<feature type="domain" description="E3 ubiquitin-protein ligase UBR-like C-terminal" evidence="3">
    <location>
        <begin position="873"/>
        <end position="989"/>
    </location>
</feature>
<dbReference type="AlphaFoldDB" id="A0A3R6ZQA8"/>
<evidence type="ECO:0000259" key="3">
    <source>
        <dbReference type="Pfam" id="PF18995"/>
    </source>
</evidence>
<keyword evidence="1" id="KW-0479">Metal-binding</keyword>
<dbReference type="GO" id="GO:0008270">
    <property type="term" value="F:zinc ion binding"/>
    <property type="evidence" value="ECO:0007669"/>
    <property type="project" value="UniProtKB-UniRule"/>
</dbReference>
<proteinExistence type="inferred from homology"/>
<protein>
    <recommendedName>
        <fullName evidence="1">E3 ubiquitin-protein ligase</fullName>
        <ecNumber evidence="1">2.3.2.27</ecNumber>
    </recommendedName>
</protein>
<comment type="catalytic activity">
    <reaction evidence="1">
        <text>S-ubiquitinyl-[E2 ubiquitin-conjugating enzyme]-L-cysteine + [acceptor protein]-L-lysine = [E2 ubiquitin-conjugating enzyme]-L-cysteine + N(6)-ubiquitinyl-[acceptor protein]-L-lysine.</text>
        <dbReference type="EC" id="2.3.2.27"/>
    </reaction>
</comment>
<evidence type="ECO:0000313" key="4">
    <source>
        <dbReference type="EMBL" id="RHY29672.1"/>
    </source>
</evidence>
<feature type="region of interest" description="Disordered" evidence="2">
    <location>
        <begin position="699"/>
        <end position="722"/>
    </location>
</feature>
<dbReference type="EC" id="2.3.2.27" evidence="1"/>
<dbReference type="VEuPathDB" id="FungiDB:H310_07337"/>
<name>A0A3R6ZQA8_9STRA</name>